<name>G9MX59_HYPVG</name>
<dbReference type="OrthoDB" id="10264507at2759"/>
<dbReference type="Proteomes" id="UP000007115">
    <property type="component" value="Unassembled WGS sequence"/>
</dbReference>
<dbReference type="AlphaFoldDB" id="G9MX59"/>
<dbReference type="InParanoid" id="G9MX59"/>
<protein>
    <submittedName>
        <fullName evidence="1">Uncharacterized protein</fullName>
    </submittedName>
</protein>
<keyword evidence="2" id="KW-1185">Reference proteome</keyword>
<dbReference type="STRING" id="413071.G9MX59"/>
<sequence length="303" mass="34400">MPDIFCCSSIKLHPQRPDHEQKFDKFMQWAKFAPSEPSNDPSPISNTNYAFRLVKHVIFGQQESYFVPTSDGIEFTEITEGEFAKEDFSVKLDLYKNFRCDTHNVLFELNLCQQHPINVRQWRANPAQASVDVDLVYQKGKIAEIPSAISKAVKQIGQYADGFSSSGLSPRNMQHQSMLRSVLPRVKTNLGANPLLCLLSLDLINNKLKLGIEIEDLWKTNLNSDNIVTFLYEYAKFSTGSSVNIGEVEDVVGRAIRRTDLLRKEHIHGRSKFKEIVNQALDLGGIVELGDNYHEFEPDDALH</sequence>
<dbReference type="RefSeq" id="XP_013955185.1">
    <property type="nucleotide sequence ID" value="XM_014099710.1"/>
</dbReference>
<reference evidence="1 2" key="1">
    <citation type="journal article" date="2011" name="Genome Biol.">
        <title>Comparative genome sequence analysis underscores mycoparasitism as the ancestral life style of Trichoderma.</title>
        <authorList>
            <person name="Kubicek C.P."/>
            <person name="Herrera-Estrella A."/>
            <person name="Seidl-Seiboth V."/>
            <person name="Martinez D.A."/>
            <person name="Druzhinina I.S."/>
            <person name="Thon M."/>
            <person name="Zeilinger S."/>
            <person name="Casas-Flores S."/>
            <person name="Horwitz B.A."/>
            <person name="Mukherjee P.K."/>
            <person name="Mukherjee M."/>
            <person name="Kredics L."/>
            <person name="Alcaraz L.D."/>
            <person name="Aerts A."/>
            <person name="Antal Z."/>
            <person name="Atanasova L."/>
            <person name="Cervantes-Badillo M.G."/>
            <person name="Challacombe J."/>
            <person name="Chertkov O."/>
            <person name="McCluskey K."/>
            <person name="Coulpier F."/>
            <person name="Deshpande N."/>
            <person name="von Doehren H."/>
            <person name="Ebbole D.J."/>
            <person name="Esquivel-Naranjo E.U."/>
            <person name="Fekete E."/>
            <person name="Flipphi M."/>
            <person name="Glaser F."/>
            <person name="Gomez-Rodriguez E.Y."/>
            <person name="Gruber S."/>
            <person name="Han C."/>
            <person name="Henrissat B."/>
            <person name="Hermosa R."/>
            <person name="Hernandez-Onate M."/>
            <person name="Karaffa L."/>
            <person name="Kosti I."/>
            <person name="Le Crom S."/>
            <person name="Lindquist E."/>
            <person name="Lucas S."/>
            <person name="Luebeck M."/>
            <person name="Luebeck P.S."/>
            <person name="Margeot A."/>
            <person name="Metz B."/>
            <person name="Misra M."/>
            <person name="Nevalainen H."/>
            <person name="Omann M."/>
            <person name="Packer N."/>
            <person name="Perrone G."/>
            <person name="Uresti-Rivera E.E."/>
            <person name="Salamov A."/>
            <person name="Schmoll M."/>
            <person name="Seiboth B."/>
            <person name="Shapiro H."/>
            <person name="Sukno S."/>
            <person name="Tamayo-Ramos J.A."/>
            <person name="Tisch D."/>
            <person name="Wiest A."/>
            <person name="Wilkinson H.H."/>
            <person name="Zhang M."/>
            <person name="Coutinho P.M."/>
            <person name="Kenerley C.M."/>
            <person name="Monte E."/>
            <person name="Baker S.E."/>
            <person name="Grigoriev I.V."/>
        </authorList>
    </citation>
    <scope>NUCLEOTIDE SEQUENCE [LARGE SCALE GENOMIC DNA]</scope>
    <source>
        <strain evidence="2">Gv29-8 / FGSC 10586</strain>
    </source>
</reference>
<evidence type="ECO:0000313" key="1">
    <source>
        <dbReference type="EMBL" id="EHK20992.1"/>
    </source>
</evidence>
<gene>
    <name evidence="1" type="ORF">TRIVIDRAFT_70003</name>
</gene>
<dbReference type="EMBL" id="ABDF02000076">
    <property type="protein sequence ID" value="EHK20992.1"/>
    <property type="molecule type" value="Genomic_DNA"/>
</dbReference>
<evidence type="ECO:0000313" key="2">
    <source>
        <dbReference type="Proteomes" id="UP000007115"/>
    </source>
</evidence>
<dbReference type="VEuPathDB" id="FungiDB:TRIVIDRAFT_70003"/>
<comment type="caution">
    <text evidence="1">The sequence shown here is derived from an EMBL/GenBank/DDBJ whole genome shotgun (WGS) entry which is preliminary data.</text>
</comment>
<dbReference type="eggNOG" id="ENOG502SR63">
    <property type="taxonomic scope" value="Eukaryota"/>
</dbReference>
<accession>G9MX59</accession>
<dbReference type="OMA" id="TISHHWR"/>
<organism evidence="1 2">
    <name type="scientific">Hypocrea virens (strain Gv29-8 / FGSC 10586)</name>
    <name type="common">Gliocladium virens</name>
    <name type="synonym">Trichoderma virens</name>
    <dbReference type="NCBI Taxonomy" id="413071"/>
    <lineage>
        <taxon>Eukaryota</taxon>
        <taxon>Fungi</taxon>
        <taxon>Dikarya</taxon>
        <taxon>Ascomycota</taxon>
        <taxon>Pezizomycotina</taxon>
        <taxon>Sordariomycetes</taxon>
        <taxon>Hypocreomycetidae</taxon>
        <taxon>Hypocreales</taxon>
        <taxon>Hypocreaceae</taxon>
        <taxon>Trichoderma</taxon>
    </lineage>
</organism>
<proteinExistence type="predicted"/>
<dbReference type="HOGENOM" id="CLU_918491_0_0_1"/>
<dbReference type="GeneID" id="25797301"/>